<keyword evidence="3" id="KW-1185">Reference proteome</keyword>
<evidence type="ECO:0000313" key="2">
    <source>
        <dbReference type="EMBL" id="OUE24697.1"/>
    </source>
</evidence>
<dbReference type="Proteomes" id="UP000195101">
    <property type="component" value="Unassembled WGS sequence"/>
</dbReference>
<dbReference type="InterPro" id="IPR036390">
    <property type="entry name" value="WH_DNA-bd_sf"/>
</dbReference>
<proteinExistence type="predicted"/>
<sequence>MRRGTDLPAIGGYDRTVVLDAVRRAAECGSRSETAERTGLSAQTVTTVARRPIDEGLVREDPTDWR</sequence>
<accession>A0A251YKF8</accession>
<dbReference type="EMBL" id="MDJZ01000015">
    <property type="protein sequence ID" value="OUE24697.1"/>
    <property type="molecule type" value="Genomic_DNA"/>
</dbReference>
<organism evidence="2 3">
    <name type="scientific">Clavibacter michiganensis</name>
    <dbReference type="NCBI Taxonomy" id="28447"/>
    <lineage>
        <taxon>Bacteria</taxon>
        <taxon>Bacillati</taxon>
        <taxon>Actinomycetota</taxon>
        <taxon>Actinomycetes</taxon>
        <taxon>Micrococcales</taxon>
        <taxon>Microbacteriaceae</taxon>
        <taxon>Clavibacter</taxon>
    </lineage>
</organism>
<dbReference type="RefSeq" id="WP_241533914.1">
    <property type="nucleotide sequence ID" value="NZ_MDJZ01000015.1"/>
</dbReference>
<evidence type="ECO:0000256" key="1">
    <source>
        <dbReference type="SAM" id="MobiDB-lite"/>
    </source>
</evidence>
<dbReference type="Gene3D" id="1.10.10.10">
    <property type="entry name" value="Winged helix-like DNA-binding domain superfamily/Winged helix DNA-binding domain"/>
    <property type="match status" value="1"/>
</dbReference>
<reference evidence="2 3" key="1">
    <citation type="submission" date="2016-08" db="EMBL/GenBank/DDBJ databases">
        <title>Genome sequence of Clavibacter michiganensis spp strain CFBP8019.</title>
        <authorList>
            <person name="Thapa S.P."/>
            <person name="Coaker G."/>
            <person name="Jacques M.-A."/>
        </authorList>
    </citation>
    <scope>NUCLEOTIDE SEQUENCE [LARGE SCALE GENOMIC DNA]</scope>
    <source>
        <strain evidence="2">CFBP8019</strain>
    </source>
</reference>
<comment type="caution">
    <text evidence="2">The sequence shown here is derived from an EMBL/GenBank/DDBJ whole genome shotgun (WGS) entry which is preliminary data.</text>
</comment>
<protein>
    <submittedName>
        <fullName evidence="2">Uncharacterized protein</fullName>
    </submittedName>
</protein>
<evidence type="ECO:0000313" key="3">
    <source>
        <dbReference type="Proteomes" id="UP000195101"/>
    </source>
</evidence>
<feature type="region of interest" description="Disordered" evidence="1">
    <location>
        <begin position="30"/>
        <end position="66"/>
    </location>
</feature>
<dbReference type="InterPro" id="IPR036388">
    <property type="entry name" value="WH-like_DNA-bd_sf"/>
</dbReference>
<dbReference type="AlphaFoldDB" id="A0A251YKF8"/>
<name>A0A251YKF8_9MICO</name>
<feature type="compositionally biased region" description="Basic and acidic residues" evidence="1">
    <location>
        <begin position="51"/>
        <end position="66"/>
    </location>
</feature>
<dbReference type="SUPFAM" id="SSF46785">
    <property type="entry name" value="Winged helix' DNA-binding domain"/>
    <property type="match status" value="1"/>
</dbReference>
<gene>
    <name evidence="2" type="ORF">BFL37_07825</name>
</gene>